<name>A0A843WJU9_COLES</name>
<proteinExistence type="predicted"/>
<reference evidence="1" key="1">
    <citation type="submission" date="2017-07" db="EMBL/GenBank/DDBJ databases">
        <title>Taro Niue Genome Assembly and Annotation.</title>
        <authorList>
            <person name="Atibalentja N."/>
            <person name="Keating K."/>
            <person name="Fields C.J."/>
        </authorList>
    </citation>
    <scope>NUCLEOTIDE SEQUENCE</scope>
    <source>
        <strain evidence="1">Niue_2</strain>
        <tissue evidence="1">Leaf</tissue>
    </source>
</reference>
<keyword evidence="2" id="KW-1185">Reference proteome</keyword>
<evidence type="ECO:0000313" key="2">
    <source>
        <dbReference type="Proteomes" id="UP000652761"/>
    </source>
</evidence>
<protein>
    <submittedName>
        <fullName evidence="1">Uncharacterized protein</fullName>
    </submittedName>
</protein>
<evidence type="ECO:0000313" key="1">
    <source>
        <dbReference type="EMBL" id="MQM07917.1"/>
    </source>
</evidence>
<dbReference type="Proteomes" id="UP000652761">
    <property type="component" value="Unassembled WGS sequence"/>
</dbReference>
<dbReference type="PROSITE" id="PS51257">
    <property type="entry name" value="PROKAR_LIPOPROTEIN"/>
    <property type="match status" value="1"/>
</dbReference>
<dbReference type="EMBL" id="NMUH01003987">
    <property type="protein sequence ID" value="MQM07917.1"/>
    <property type="molecule type" value="Genomic_DNA"/>
</dbReference>
<sequence>MQGKKGFIKASPHLRGSFSSPPLPLHLLASSCECCLSSGCCGEIVAVRELLLLLFQVKVLQAVAERSCCVVPGYHRSSSSGRPLQQKLILQARMAISRKQASTSMIM</sequence>
<accession>A0A843WJU9</accession>
<dbReference type="AlphaFoldDB" id="A0A843WJU9"/>
<gene>
    <name evidence="1" type="ORF">Taro_040764</name>
</gene>
<organism evidence="1 2">
    <name type="scientific">Colocasia esculenta</name>
    <name type="common">Wild taro</name>
    <name type="synonym">Arum esculentum</name>
    <dbReference type="NCBI Taxonomy" id="4460"/>
    <lineage>
        <taxon>Eukaryota</taxon>
        <taxon>Viridiplantae</taxon>
        <taxon>Streptophyta</taxon>
        <taxon>Embryophyta</taxon>
        <taxon>Tracheophyta</taxon>
        <taxon>Spermatophyta</taxon>
        <taxon>Magnoliopsida</taxon>
        <taxon>Liliopsida</taxon>
        <taxon>Araceae</taxon>
        <taxon>Aroideae</taxon>
        <taxon>Colocasieae</taxon>
        <taxon>Colocasia</taxon>
    </lineage>
</organism>
<comment type="caution">
    <text evidence="1">The sequence shown here is derived from an EMBL/GenBank/DDBJ whole genome shotgun (WGS) entry which is preliminary data.</text>
</comment>